<gene>
    <name evidence="1" type="ORF">U9M48_028689</name>
</gene>
<organism evidence="1 2">
    <name type="scientific">Paspalum notatum var. saurae</name>
    <dbReference type="NCBI Taxonomy" id="547442"/>
    <lineage>
        <taxon>Eukaryota</taxon>
        <taxon>Viridiplantae</taxon>
        <taxon>Streptophyta</taxon>
        <taxon>Embryophyta</taxon>
        <taxon>Tracheophyta</taxon>
        <taxon>Spermatophyta</taxon>
        <taxon>Magnoliopsida</taxon>
        <taxon>Liliopsida</taxon>
        <taxon>Poales</taxon>
        <taxon>Poaceae</taxon>
        <taxon>PACMAD clade</taxon>
        <taxon>Panicoideae</taxon>
        <taxon>Andropogonodae</taxon>
        <taxon>Paspaleae</taxon>
        <taxon>Paspalinae</taxon>
        <taxon>Paspalum</taxon>
    </lineage>
</organism>
<evidence type="ECO:0000313" key="2">
    <source>
        <dbReference type="Proteomes" id="UP001341281"/>
    </source>
</evidence>
<evidence type="ECO:0000313" key="1">
    <source>
        <dbReference type="EMBL" id="WVZ81298.1"/>
    </source>
</evidence>
<protein>
    <submittedName>
        <fullName evidence="1">Uncharacterized protein</fullName>
    </submittedName>
</protein>
<dbReference type="Proteomes" id="UP001341281">
    <property type="component" value="Chromosome 06"/>
</dbReference>
<keyword evidence="2" id="KW-1185">Reference proteome</keyword>
<name>A0AAQ3X0G9_PASNO</name>
<proteinExistence type="predicted"/>
<reference evidence="1 2" key="1">
    <citation type="submission" date="2024-02" db="EMBL/GenBank/DDBJ databases">
        <title>High-quality chromosome-scale genome assembly of Pensacola bahiagrass (Paspalum notatum Flugge var. saurae).</title>
        <authorList>
            <person name="Vega J.M."/>
            <person name="Podio M."/>
            <person name="Orjuela J."/>
            <person name="Siena L.A."/>
            <person name="Pessino S.C."/>
            <person name="Combes M.C."/>
            <person name="Mariac C."/>
            <person name="Albertini E."/>
            <person name="Pupilli F."/>
            <person name="Ortiz J.P.A."/>
            <person name="Leblanc O."/>
        </authorList>
    </citation>
    <scope>NUCLEOTIDE SEQUENCE [LARGE SCALE GENOMIC DNA]</scope>
    <source>
        <strain evidence="1">R1</strain>
        <tissue evidence="1">Leaf</tissue>
    </source>
</reference>
<accession>A0AAQ3X0G9</accession>
<dbReference type="EMBL" id="CP144750">
    <property type="protein sequence ID" value="WVZ81298.1"/>
    <property type="molecule type" value="Genomic_DNA"/>
</dbReference>
<dbReference type="AlphaFoldDB" id="A0AAQ3X0G9"/>
<sequence length="88" mass="9962">MLLPATARTTHPCQRSAPACVAHYTTPACECRSRLVSGDAAINLIDRNRKRARQKSFKDDCECPFIKHSIAINMQNKDLVLWLKLTYS</sequence>